<proteinExistence type="predicted"/>
<feature type="domain" description="Methyltransferase" evidence="4">
    <location>
        <begin position="55"/>
        <end position="152"/>
    </location>
</feature>
<name>A0A6I8LGR5_9PSEU</name>
<gene>
    <name evidence="5" type="ORF">AA23TX_01113</name>
</gene>
<keyword evidence="6" id="KW-1185">Reference proteome</keyword>
<dbReference type="SUPFAM" id="SSF53335">
    <property type="entry name" value="S-adenosyl-L-methionine-dependent methyltransferases"/>
    <property type="match status" value="1"/>
</dbReference>
<accession>A0A6I8LGR5</accession>
<dbReference type="InterPro" id="IPR029063">
    <property type="entry name" value="SAM-dependent_MTases_sf"/>
</dbReference>
<dbReference type="Gene3D" id="3.40.50.150">
    <property type="entry name" value="Vaccinia Virus protein VP39"/>
    <property type="match status" value="1"/>
</dbReference>
<evidence type="ECO:0000313" key="5">
    <source>
        <dbReference type="EMBL" id="VVJ16092.1"/>
    </source>
</evidence>
<evidence type="ECO:0000256" key="2">
    <source>
        <dbReference type="ARBA" id="ARBA00022679"/>
    </source>
</evidence>
<sequence>MNYVSIMSYRDATAHYTSPKRRDPVKTMLEEVVTHRVLRDAISRIPRAPGRPLRVLDVGCGTGDGLALLTERHGALAPLTDEHTLDYLGVDIDPDMVDTARALHAGRRAEFVVADMRSELPAGDFDLYLSCGVPYSHLPHEDVVEVLTGLMRRIVETRDRAVLVVDVLGRYSVEWTPKWPETRWSYNMSFFEDATETLHDRMSFFDRGSLDAALVEAAIRARARLSGTTFTDRSILAGRHTATLAFNPAIPPYRTLLNELARGTTDVDPARLRFEPPTGNAPRPVELFFAAFAERWNRIITTGDPRSPEHAKQLATSLFAWEQQAQQGLGTGHSLMATVVVERPTLA</sequence>
<dbReference type="InterPro" id="IPR041698">
    <property type="entry name" value="Methyltransf_25"/>
</dbReference>
<dbReference type="EMBL" id="CABVGP010000001">
    <property type="protein sequence ID" value="VVJ16092.1"/>
    <property type="molecule type" value="Genomic_DNA"/>
</dbReference>
<dbReference type="Proteomes" id="UP000399805">
    <property type="component" value="Unassembled WGS sequence"/>
</dbReference>
<protein>
    <recommendedName>
        <fullName evidence="4">Methyltransferase domain-containing protein</fullName>
    </recommendedName>
</protein>
<dbReference type="PANTHER" id="PTHR43464">
    <property type="entry name" value="METHYLTRANSFERASE"/>
    <property type="match status" value="1"/>
</dbReference>
<dbReference type="RefSeq" id="WP_155541482.1">
    <property type="nucleotide sequence ID" value="NZ_CABVGP010000001.1"/>
</dbReference>
<evidence type="ECO:0000256" key="3">
    <source>
        <dbReference type="ARBA" id="ARBA00022691"/>
    </source>
</evidence>
<dbReference type="GO" id="GO:0008168">
    <property type="term" value="F:methyltransferase activity"/>
    <property type="evidence" value="ECO:0007669"/>
    <property type="project" value="UniProtKB-KW"/>
</dbReference>
<reference evidence="5 6" key="1">
    <citation type="submission" date="2019-09" db="EMBL/GenBank/DDBJ databases">
        <authorList>
            <person name="Leyn A S."/>
        </authorList>
    </citation>
    <scope>NUCLEOTIDE SEQUENCE [LARGE SCALE GENOMIC DNA]</scope>
    <source>
        <strain evidence="5">AA231_1</strain>
    </source>
</reference>
<dbReference type="GO" id="GO:0032259">
    <property type="term" value="P:methylation"/>
    <property type="evidence" value="ECO:0007669"/>
    <property type="project" value="UniProtKB-KW"/>
</dbReference>
<keyword evidence="1" id="KW-0489">Methyltransferase</keyword>
<evidence type="ECO:0000259" key="4">
    <source>
        <dbReference type="Pfam" id="PF13649"/>
    </source>
</evidence>
<dbReference type="CDD" id="cd02440">
    <property type="entry name" value="AdoMet_MTases"/>
    <property type="match status" value="1"/>
</dbReference>
<keyword evidence="3" id="KW-0949">S-adenosyl-L-methionine</keyword>
<keyword evidence="2" id="KW-0808">Transferase</keyword>
<evidence type="ECO:0000313" key="6">
    <source>
        <dbReference type="Proteomes" id="UP000399805"/>
    </source>
</evidence>
<evidence type="ECO:0000256" key="1">
    <source>
        <dbReference type="ARBA" id="ARBA00022603"/>
    </source>
</evidence>
<dbReference type="PANTHER" id="PTHR43464:SF19">
    <property type="entry name" value="UBIQUINONE BIOSYNTHESIS O-METHYLTRANSFERASE, MITOCHONDRIAL"/>
    <property type="match status" value="1"/>
</dbReference>
<dbReference type="Pfam" id="PF13649">
    <property type="entry name" value="Methyltransf_25"/>
    <property type="match status" value="1"/>
</dbReference>
<organism evidence="5 6">
    <name type="scientific">Amycolatopsis camponoti</name>
    <dbReference type="NCBI Taxonomy" id="2606593"/>
    <lineage>
        <taxon>Bacteria</taxon>
        <taxon>Bacillati</taxon>
        <taxon>Actinomycetota</taxon>
        <taxon>Actinomycetes</taxon>
        <taxon>Pseudonocardiales</taxon>
        <taxon>Pseudonocardiaceae</taxon>
        <taxon>Amycolatopsis</taxon>
    </lineage>
</organism>
<dbReference type="AlphaFoldDB" id="A0A6I8LGR5"/>